<evidence type="ECO:0000313" key="3">
    <source>
        <dbReference type="Proteomes" id="UP000653480"/>
    </source>
</evidence>
<keyword evidence="1" id="KW-1133">Transmembrane helix</keyword>
<evidence type="ECO:0000256" key="1">
    <source>
        <dbReference type="SAM" id="Phobius"/>
    </source>
</evidence>
<dbReference type="Proteomes" id="UP000653480">
    <property type="component" value="Unassembled WGS sequence"/>
</dbReference>
<reference evidence="2" key="2">
    <citation type="submission" date="2020-09" db="EMBL/GenBank/DDBJ databases">
        <authorList>
            <person name="Sun Q."/>
            <person name="Zhou Y."/>
        </authorList>
    </citation>
    <scope>NUCLEOTIDE SEQUENCE</scope>
    <source>
        <strain evidence="2">CGMCC 4.7138</strain>
    </source>
</reference>
<evidence type="ECO:0000313" key="2">
    <source>
        <dbReference type="EMBL" id="GGO27411.1"/>
    </source>
</evidence>
<proteinExistence type="predicted"/>
<keyword evidence="3" id="KW-1185">Reference proteome</keyword>
<sequence>MSTGMSAGMSTGMSTGMTGVRPSVLLLSSDSRRRYAEDVLRALALPRGAIIQFRYETDYVAGALQQAIANGSAVGRRCLVAFLADRESPETEPFVVPVRFATVVATACVADMAVFRLRVDDYANLEDFPLAEADIRARGGWFVDRLAEANGGRWYPATTRFPDLHLHERPGDDPVAWLGVARRLARHPTYRSSYFVRTEEPLLGGDRTGGLDDEGRLHLSDGDSVRMRVSFYSDGYTPTAKRLVCTTDGTFLKIASDDSYDVASRYDTVEFWLRPEMLGFDALARVGITLAADTRADPLPGGDSLTTSAGFPVVVRRSRSRLFTRVSAGAAGAVLVALPAVLGPGADLPVRVLCAVCGATLLAVANIVISHAR</sequence>
<dbReference type="EMBL" id="BMMN01000015">
    <property type="protein sequence ID" value="GGO27411.1"/>
    <property type="molecule type" value="Genomic_DNA"/>
</dbReference>
<name>A0A8H9H4U6_9ACTN</name>
<dbReference type="AlphaFoldDB" id="A0A8H9H4U6"/>
<feature type="transmembrane region" description="Helical" evidence="1">
    <location>
        <begin position="322"/>
        <end position="342"/>
    </location>
</feature>
<keyword evidence="1" id="KW-0472">Membrane</keyword>
<reference evidence="2" key="1">
    <citation type="journal article" date="2014" name="Int. J. Syst. Evol. Microbiol.">
        <title>Complete genome sequence of Corynebacterium casei LMG S-19264T (=DSM 44701T), isolated from a smear-ripened cheese.</title>
        <authorList>
            <consortium name="US DOE Joint Genome Institute (JGI-PGF)"/>
            <person name="Walter F."/>
            <person name="Albersmeier A."/>
            <person name="Kalinowski J."/>
            <person name="Ruckert C."/>
        </authorList>
    </citation>
    <scope>NUCLEOTIDE SEQUENCE</scope>
    <source>
        <strain evidence="2">CGMCC 4.7138</strain>
    </source>
</reference>
<accession>A0A8H9H4U6</accession>
<protein>
    <submittedName>
        <fullName evidence="2">Uncharacterized protein</fullName>
    </submittedName>
</protein>
<keyword evidence="1" id="KW-0812">Transmembrane</keyword>
<feature type="transmembrane region" description="Helical" evidence="1">
    <location>
        <begin position="348"/>
        <end position="369"/>
    </location>
</feature>
<organism evidence="2 3">
    <name type="scientific">Microbispora bryophytorum</name>
    <dbReference type="NCBI Taxonomy" id="1460882"/>
    <lineage>
        <taxon>Bacteria</taxon>
        <taxon>Bacillati</taxon>
        <taxon>Actinomycetota</taxon>
        <taxon>Actinomycetes</taxon>
        <taxon>Streptosporangiales</taxon>
        <taxon>Streptosporangiaceae</taxon>
        <taxon>Microbispora</taxon>
    </lineage>
</organism>
<gene>
    <name evidence="2" type="ORF">GCM10011574_60810</name>
</gene>
<comment type="caution">
    <text evidence="2">The sequence shown here is derived from an EMBL/GenBank/DDBJ whole genome shotgun (WGS) entry which is preliminary data.</text>
</comment>